<evidence type="ECO:0000256" key="1">
    <source>
        <dbReference type="ARBA" id="ARBA00022679"/>
    </source>
</evidence>
<keyword evidence="2 4" id="KW-0012">Acyltransferase</keyword>
<dbReference type="SMART" id="SM00563">
    <property type="entry name" value="PlsC"/>
    <property type="match status" value="1"/>
</dbReference>
<dbReference type="GO" id="GO:0005886">
    <property type="term" value="C:plasma membrane"/>
    <property type="evidence" value="ECO:0007669"/>
    <property type="project" value="TreeGrafter"/>
</dbReference>
<dbReference type="OrthoDB" id="9808424at2"/>
<dbReference type="GO" id="GO:0006654">
    <property type="term" value="P:phosphatidic acid biosynthetic process"/>
    <property type="evidence" value="ECO:0007669"/>
    <property type="project" value="TreeGrafter"/>
</dbReference>
<protein>
    <submittedName>
        <fullName evidence="4">1-acyl-sn-glycerol-3-phosphate acyltransferase</fullName>
    </submittedName>
</protein>
<dbReference type="Proteomes" id="UP000218165">
    <property type="component" value="Chromosome"/>
</dbReference>
<organism evidence="4 5">
    <name type="scientific">Brachybacterium vulturis</name>
    <dbReference type="NCBI Taxonomy" id="2017484"/>
    <lineage>
        <taxon>Bacteria</taxon>
        <taxon>Bacillati</taxon>
        <taxon>Actinomycetota</taxon>
        <taxon>Actinomycetes</taxon>
        <taxon>Micrococcales</taxon>
        <taxon>Dermabacteraceae</taxon>
        <taxon>Brachybacterium</taxon>
    </lineage>
</organism>
<dbReference type="Pfam" id="PF01553">
    <property type="entry name" value="Acyltransferase"/>
    <property type="match status" value="1"/>
</dbReference>
<dbReference type="SUPFAM" id="SSF69593">
    <property type="entry name" value="Glycerol-3-phosphate (1)-acyltransferase"/>
    <property type="match status" value="1"/>
</dbReference>
<sequence length="244" mass="26200">MLYEIAKPVVMAVVRVVWNPTISGSAHIPDRGPVILASNHQAYSDTVFLPGQVRRSVNFLGKSDIFEGRSPVHRLVAAVMRGIRVMPVDRSGGNASRSAIEAGLAVLERGEVLGIYPEGTRSPDGRLHRGKTGVARFALASGAPVVPVAMLGAHEAQRGRRWFPRRRPRIHALVGPPVDVQSVLAECAGAEEARILRAVTDAVMDSIHALSGQERVEEYASVMKQRLRAAEGRSPGSAEPDSAV</sequence>
<accession>A0A291GQK2</accession>
<dbReference type="AlphaFoldDB" id="A0A291GQK2"/>
<evidence type="ECO:0000259" key="3">
    <source>
        <dbReference type="SMART" id="SM00563"/>
    </source>
</evidence>
<feature type="domain" description="Phospholipid/glycerol acyltransferase" evidence="3">
    <location>
        <begin position="34"/>
        <end position="153"/>
    </location>
</feature>
<name>A0A291GQK2_9MICO</name>
<reference evidence="5" key="1">
    <citation type="submission" date="2017-09" db="EMBL/GenBank/DDBJ databases">
        <title>Brachybacterium sp. VM2412.</title>
        <authorList>
            <person name="Tak E.J."/>
            <person name="Bae J.-W."/>
        </authorList>
    </citation>
    <scope>NUCLEOTIDE SEQUENCE [LARGE SCALE GENOMIC DNA]</scope>
    <source>
        <strain evidence="5">VM2412</strain>
    </source>
</reference>
<evidence type="ECO:0000313" key="5">
    <source>
        <dbReference type="Proteomes" id="UP000218165"/>
    </source>
</evidence>
<proteinExistence type="predicted"/>
<dbReference type="EMBL" id="CP023563">
    <property type="protein sequence ID" value="ATG52244.1"/>
    <property type="molecule type" value="Genomic_DNA"/>
</dbReference>
<dbReference type="KEGG" id="brz:CFK38_12435"/>
<dbReference type="InterPro" id="IPR002123">
    <property type="entry name" value="Plipid/glycerol_acylTrfase"/>
</dbReference>
<dbReference type="CDD" id="cd07989">
    <property type="entry name" value="LPLAT_AGPAT-like"/>
    <property type="match status" value="1"/>
</dbReference>
<keyword evidence="1 4" id="KW-0808">Transferase</keyword>
<evidence type="ECO:0000313" key="4">
    <source>
        <dbReference type="EMBL" id="ATG52244.1"/>
    </source>
</evidence>
<dbReference type="RefSeq" id="WP_096803360.1">
    <property type="nucleotide sequence ID" value="NZ_CP023563.1"/>
</dbReference>
<dbReference type="PANTHER" id="PTHR10434:SF11">
    <property type="entry name" value="1-ACYL-SN-GLYCEROL-3-PHOSPHATE ACYLTRANSFERASE"/>
    <property type="match status" value="1"/>
</dbReference>
<gene>
    <name evidence="4" type="ORF">CFK38_12435</name>
</gene>
<dbReference type="GO" id="GO:0003841">
    <property type="term" value="F:1-acylglycerol-3-phosphate O-acyltransferase activity"/>
    <property type="evidence" value="ECO:0007669"/>
    <property type="project" value="TreeGrafter"/>
</dbReference>
<dbReference type="PANTHER" id="PTHR10434">
    <property type="entry name" value="1-ACYL-SN-GLYCEROL-3-PHOSPHATE ACYLTRANSFERASE"/>
    <property type="match status" value="1"/>
</dbReference>
<evidence type="ECO:0000256" key="2">
    <source>
        <dbReference type="ARBA" id="ARBA00023315"/>
    </source>
</evidence>
<keyword evidence="5" id="KW-1185">Reference proteome</keyword>